<dbReference type="KEGG" id="lrs:PX52LOC_06610"/>
<proteinExistence type="predicted"/>
<accession>A0A5C1ALU0</accession>
<reference evidence="3" key="1">
    <citation type="submission" date="2019-08" db="EMBL/GenBank/DDBJ databases">
        <title>Limnoglobus roseus gen. nov., sp. nov., a novel freshwater planctomycete with a giant genome from the family Gemmataceae.</title>
        <authorList>
            <person name="Kulichevskaya I.S."/>
            <person name="Naumoff D.G."/>
            <person name="Miroshnikov K."/>
            <person name="Ivanova A."/>
            <person name="Philippov D.A."/>
            <person name="Hakobyan A."/>
            <person name="Rijpstra I.C."/>
            <person name="Sinninghe Damste J.S."/>
            <person name="Liesack W."/>
            <person name="Dedysh S.N."/>
        </authorList>
    </citation>
    <scope>NUCLEOTIDE SEQUENCE [LARGE SCALE GENOMIC DNA]</scope>
    <source>
        <strain evidence="3">PX52</strain>
    </source>
</reference>
<gene>
    <name evidence="2" type="ORF">PX52LOC_06610</name>
</gene>
<keyword evidence="3" id="KW-1185">Reference proteome</keyword>
<organism evidence="2 3">
    <name type="scientific">Limnoglobus roseus</name>
    <dbReference type="NCBI Taxonomy" id="2598579"/>
    <lineage>
        <taxon>Bacteria</taxon>
        <taxon>Pseudomonadati</taxon>
        <taxon>Planctomycetota</taxon>
        <taxon>Planctomycetia</taxon>
        <taxon>Gemmatales</taxon>
        <taxon>Gemmataceae</taxon>
        <taxon>Limnoglobus</taxon>
    </lineage>
</organism>
<dbReference type="SMART" id="SM00567">
    <property type="entry name" value="EZ_HEAT"/>
    <property type="match status" value="7"/>
</dbReference>
<dbReference type="Pfam" id="PF13646">
    <property type="entry name" value="HEAT_2"/>
    <property type="match status" value="2"/>
</dbReference>
<dbReference type="GO" id="GO:0016491">
    <property type="term" value="F:oxidoreductase activity"/>
    <property type="evidence" value="ECO:0007669"/>
    <property type="project" value="TreeGrafter"/>
</dbReference>
<feature type="signal peptide" evidence="1">
    <location>
        <begin position="1"/>
        <end position="22"/>
    </location>
</feature>
<name>A0A5C1ALU0_9BACT</name>
<evidence type="ECO:0000256" key="1">
    <source>
        <dbReference type="SAM" id="SignalP"/>
    </source>
</evidence>
<dbReference type="InterPro" id="IPR004155">
    <property type="entry name" value="PBS_lyase_HEAT"/>
</dbReference>
<dbReference type="PANTHER" id="PTHR12697">
    <property type="entry name" value="PBS LYASE HEAT-LIKE PROTEIN"/>
    <property type="match status" value="1"/>
</dbReference>
<dbReference type="EMBL" id="CP042425">
    <property type="protein sequence ID" value="QEL19535.1"/>
    <property type="molecule type" value="Genomic_DNA"/>
</dbReference>
<dbReference type="SUPFAM" id="SSF48371">
    <property type="entry name" value="ARM repeat"/>
    <property type="match status" value="1"/>
</dbReference>
<dbReference type="InterPro" id="IPR011989">
    <property type="entry name" value="ARM-like"/>
</dbReference>
<dbReference type="PANTHER" id="PTHR12697:SF5">
    <property type="entry name" value="DEOXYHYPUSINE HYDROXYLASE"/>
    <property type="match status" value="1"/>
</dbReference>
<evidence type="ECO:0000313" key="3">
    <source>
        <dbReference type="Proteomes" id="UP000324974"/>
    </source>
</evidence>
<dbReference type="Gene3D" id="1.25.10.10">
    <property type="entry name" value="Leucine-rich Repeat Variant"/>
    <property type="match status" value="2"/>
</dbReference>
<dbReference type="InterPro" id="IPR016024">
    <property type="entry name" value="ARM-type_fold"/>
</dbReference>
<sequence>MSHRLFRLLLAILFLTPAMSRAADDPSFNGRTLTEWMAVLKDDSLVRKRRAAVVSLGQMMSGNAEAQTKAIPALARALKNDSNAALRGQVANLLGQQPVEVAAQFLPDMAEALRNEKDADVRKEISLAVGHYGKLSASVVLPLIDVLKDTAAPARAAAADALGRIGKDARRAAPTLVPLAADADRAVQYAAVFALGRIDPDDSESASIAILAVLEKEMTRGPKAATLGAGIGGFTGATARDMEMATAAIVSLGLLGEKSPDVVKAVAKFLPDADPELRQLAALTLGKFGIIGRVASAELRKAFEQDADKLVRAYALNSLCSSYGAEAKELIPALAARLKADDDYEVRVAIAQQLGGMGPSGKDAIPALREARRDSQLKVREAAAFAIRQIEKPIEKPVEKAKP</sequence>
<dbReference type="Proteomes" id="UP000324974">
    <property type="component" value="Chromosome"/>
</dbReference>
<protein>
    <submittedName>
        <fullName evidence="2">HEAT repeat domain-containing protein</fullName>
    </submittedName>
</protein>
<dbReference type="AlphaFoldDB" id="A0A5C1ALU0"/>
<feature type="chain" id="PRO_5022744951" evidence="1">
    <location>
        <begin position="23"/>
        <end position="403"/>
    </location>
</feature>
<keyword evidence="1" id="KW-0732">Signal</keyword>
<dbReference type="RefSeq" id="WP_168219339.1">
    <property type="nucleotide sequence ID" value="NZ_CP042425.1"/>
</dbReference>
<dbReference type="Pfam" id="PF03130">
    <property type="entry name" value="HEAT_PBS"/>
    <property type="match status" value="1"/>
</dbReference>
<evidence type="ECO:0000313" key="2">
    <source>
        <dbReference type="EMBL" id="QEL19535.1"/>
    </source>
</evidence>